<keyword evidence="3" id="KW-1185">Reference proteome</keyword>
<dbReference type="RefSeq" id="WP_149113708.1">
    <property type="nucleotide sequence ID" value="NZ_CP042425.1"/>
</dbReference>
<dbReference type="OrthoDB" id="295785at2"/>
<evidence type="ECO:0000256" key="1">
    <source>
        <dbReference type="SAM" id="MobiDB-lite"/>
    </source>
</evidence>
<dbReference type="EMBL" id="CP042425">
    <property type="protein sequence ID" value="QEL19301.1"/>
    <property type="molecule type" value="Genomic_DNA"/>
</dbReference>
<protein>
    <submittedName>
        <fullName evidence="2">Uncharacterized protein</fullName>
    </submittedName>
</protein>
<name>A0A5C1AJD2_9BACT</name>
<accession>A0A5C1AJD2</accession>
<sequence>MAKKKPADAAKKSKPAAAPAPAEVATTIDEATPKTLAGTITKAEAVRKALAAGKESPSDGVAYLKSEFGIEISTAMFSTYKTAEKKKAEGKKSRTAKTVEPEAKPTGKAAKGDTVEFVRQVKDLVDQYGVEAVKDLAQVFAK</sequence>
<proteinExistence type="predicted"/>
<feature type="compositionally biased region" description="Basic and acidic residues" evidence="1">
    <location>
        <begin position="1"/>
        <end position="11"/>
    </location>
</feature>
<dbReference type="KEGG" id="lrs:PX52LOC_06366"/>
<organism evidence="2 3">
    <name type="scientific">Limnoglobus roseus</name>
    <dbReference type="NCBI Taxonomy" id="2598579"/>
    <lineage>
        <taxon>Bacteria</taxon>
        <taxon>Pseudomonadati</taxon>
        <taxon>Planctomycetota</taxon>
        <taxon>Planctomycetia</taxon>
        <taxon>Gemmatales</taxon>
        <taxon>Gemmataceae</taxon>
        <taxon>Limnoglobus</taxon>
    </lineage>
</organism>
<dbReference type="AlphaFoldDB" id="A0A5C1AJD2"/>
<dbReference type="Proteomes" id="UP000324974">
    <property type="component" value="Chromosome"/>
</dbReference>
<feature type="region of interest" description="Disordered" evidence="1">
    <location>
        <begin position="1"/>
        <end position="32"/>
    </location>
</feature>
<gene>
    <name evidence="2" type="ORF">PX52LOC_06366</name>
</gene>
<evidence type="ECO:0000313" key="3">
    <source>
        <dbReference type="Proteomes" id="UP000324974"/>
    </source>
</evidence>
<reference evidence="3" key="1">
    <citation type="submission" date="2019-08" db="EMBL/GenBank/DDBJ databases">
        <title>Limnoglobus roseus gen. nov., sp. nov., a novel freshwater planctomycete with a giant genome from the family Gemmataceae.</title>
        <authorList>
            <person name="Kulichevskaya I.S."/>
            <person name="Naumoff D.G."/>
            <person name="Miroshnikov K."/>
            <person name="Ivanova A."/>
            <person name="Philippov D.A."/>
            <person name="Hakobyan A."/>
            <person name="Rijpstra I.C."/>
            <person name="Sinninghe Damste J.S."/>
            <person name="Liesack W."/>
            <person name="Dedysh S.N."/>
        </authorList>
    </citation>
    <scope>NUCLEOTIDE SEQUENCE [LARGE SCALE GENOMIC DNA]</scope>
    <source>
        <strain evidence="3">PX52</strain>
    </source>
</reference>
<feature type="region of interest" description="Disordered" evidence="1">
    <location>
        <begin position="83"/>
        <end position="110"/>
    </location>
</feature>
<evidence type="ECO:0000313" key="2">
    <source>
        <dbReference type="EMBL" id="QEL19301.1"/>
    </source>
</evidence>